<evidence type="ECO:0000313" key="2">
    <source>
        <dbReference type="EMBL" id="CEG07012.1"/>
    </source>
</evidence>
<dbReference type="EMBL" id="CCAZ020000001">
    <property type="protein sequence ID" value="CEG07012.1"/>
    <property type="molecule type" value="Genomic_DNA"/>
</dbReference>
<dbReference type="Proteomes" id="UP000035762">
    <property type="component" value="Unassembled WGS sequence"/>
</dbReference>
<gene>
    <name evidence="2" type="ORF">BN961_00393</name>
</gene>
<feature type="transmembrane region" description="Helical" evidence="1">
    <location>
        <begin position="105"/>
        <end position="124"/>
    </location>
</feature>
<accession>A0A090ML26</accession>
<sequence length="133" mass="14115">MSAIEPNWLSMLWFSLFAAICGISLLIVTGMFPLGHDPEGRRRSGLTVLLVLGNAALLAALAVGTGIYGYSELRGSTLVVITGLIVLFAPGLFEEWRWSIGSIKTQLAVLVGVQIAALLALDWIGGMALPFVS</sequence>
<keyword evidence="1" id="KW-1133">Transmembrane helix</keyword>
<reference evidence="2 3" key="1">
    <citation type="journal article" date="2014" name="Genome Announc.">
        <title>Genome Sequence of Afipia felis Strain 76713, Isolated in Hospital Water Using an Amoeba Co-Culture Procedure.</title>
        <authorList>
            <person name="Benamar S."/>
            <person name="La Scola B."/>
            <person name="Croce O."/>
        </authorList>
    </citation>
    <scope>NUCLEOTIDE SEQUENCE [LARGE SCALE GENOMIC DNA]</scope>
    <source>
        <strain evidence="2 3">76713</strain>
    </source>
</reference>
<dbReference type="OrthoDB" id="7851455at2"/>
<keyword evidence="1" id="KW-0472">Membrane</keyword>
<name>A0A090ML26_AFIFE</name>
<proteinExistence type="predicted"/>
<dbReference type="AlphaFoldDB" id="A0A090ML26"/>
<organism evidence="2 3">
    <name type="scientific">Afipia felis</name>
    <name type="common">Cat scratch disease bacillus</name>
    <dbReference type="NCBI Taxonomy" id="1035"/>
    <lineage>
        <taxon>Bacteria</taxon>
        <taxon>Pseudomonadati</taxon>
        <taxon>Pseudomonadota</taxon>
        <taxon>Alphaproteobacteria</taxon>
        <taxon>Hyphomicrobiales</taxon>
        <taxon>Nitrobacteraceae</taxon>
        <taxon>Afipia</taxon>
    </lineage>
</organism>
<keyword evidence="3" id="KW-1185">Reference proteome</keyword>
<feature type="transmembrane region" description="Helical" evidence="1">
    <location>
        <begin position="46"/>
        <end position="70"/>
    </location>
</feature>
<protein>
    <submittedName>
        <fullName evidence="2">Uncharacterized protein</fullName>
    </submittedName>
</protein>
<dbReference type="RefSeq" id="WP_048755625.1">
    <property type="nucleotide sequence ID" value="NZ_CCAZ020000001.1"/>
</dbReference>
<evidence type="ECO:0000256" key="1">
    <source>
        <dbReference type="SAM" id="Phobius"/>
    </source>
</evidence>
<comment type="caution">
    <text evidence="2">The sequence shown here is derived from an EMBL/GenBank/DDBJ whole genome shotgun (WGS) entry which is preliminary data.</text>
</comment>
<feature type="transmembrane region" description="Helical" evidence="1">
    <location>
        <begin position="12"/>
        <end position="34"/>
    </location>
</feature>
<feature type="transmembrane region" description="Helical" evidence="1">
    <location>
        <begin position="76"/>
        <end position="93"/>
    </location>
</feature>
<dbReference type="STRING" id="1035.BN961_00393"/>
<evidence type="ECO:0000313" key="3">
    <source>
        <dbReference type="Proteomes" id="UP000035762"/>
    </source>
</evidence>
<keyword evidence="1" id="KW-0812">Transmembrane</keyword>